<dbReference type="SUPFAM" id="SSF52540">
    <property type="entry name" value="P-loop containing nucleoside triphosphate hydrolases"/>
    <property type="match status" value="1"/>
</dbReference>
<evidence type="ECO:0000313" key="4">
    <source>
        <dbReference type="Proteomes" id="UP000823633"/>
    </source>
</evidence>
<reference evidence="3" key="2">
    <citation type="journal article" date="2021" name="PeerJ">
        <title>Extensive microbial diversity within the chicken gut microbiome revealed by metagenomics and culture.</title>
        <authorList>
            <person name="Gilroy R."/>
            <person name="Ravi A."/>
            <person name="Getino M."/>
            <person name="Pursley I."/>
            <person name="Horton D.L."/>
            <person name="Alikhan N.F."/>
            <person name="Baker D."/>
            <person name="Gharbi K."/>
            <person name="Hall N."/>
            <person name="Watson M."/>
            <person name="Adriaenssens E.M."/>
            <person name="Foster-Nyarko E."/>
            <person name="Jarju S."/>
            <person name="Secka A."/>
            <person name="Antonio M."/>
            <person name="Oren A."/>
            <person name="Chaudhuri R.R."/>
            <person name="La Ragione R."/>
            <person name="Hildebrand F."/>
            <person name="Pallen M.J."/>
        </authorList>
    </citation>
    <scope>NUCLEOTIDE SEQUENCE</scope>
    <source>
        <strain evidence="3">11167</strain>
    </source>
</reference>
<sequence length="463" mass="52135">MDIERTAYKNLLEWKSKRPNLAKAFMLKGPRQSGKTWLIRKFGKENYKSVVEINFHTDPASRDIFSGSLSPDDIIMNISAQQLDAEFIPGNTLLFLDEIQECDRAYAALKPLAQDKRFDTIASGSLLGLGYKVSSASYPVGYVQEHILRPLSFLEFIKALGIQQNVVDHLRQCMESKKEVNRSIHERLLSLWRTYVVVGGMPDAARTFIETRTLGPVVEIQKTLHHDYELDVMKYANKNDVAKIKAIYDKIPITLASGSRRFMLSEIDKNARYERYESGFAWLFDSGTVLPCLNVTEPVIPFEVNRERILQKLFLSDVGMLCAQTLGGSQFELLSGQGNINPGYIWESAIAQELTAAGHEKLFYFDKKSVGEVDFLVCDGSGAVPIEIKSGKDWKRHKALDRLLATRTWQIGKAYVLSQGNVESDGPVTNLPWYMSMFLAPADLDTAIDFPDLSQIGDQLNGK</sequence>
<reference evidence="3" key="1">
    <citation type="submission" date="2020-10" db="EMBL/GenBank/DDBJ databases">
        <authorList>
            <person name="Gilroy R."/>
        </authorList>
    </citation>
    <scope>NUCLEOTIDE SEQUENCE</scope>
    <source>
        <strain evidence="3">11167</strain>
    </source>
</reference>
<keyword evidence="3" id="KW-0547">Nucleotide-binding</keyword>
<dbReference type="InterPro" id="IPR027417">
    <property type="entry name" value="P-loop_NTPase"/>
</dbReference>
<name>A0A9D9EB15_9SPIR</name>
<dbReference type="EMBL" id="JADIMU010000042">
    <property type="protein sequence ID" value="MBO8443393.1"/>
    <property type="molecule type" value="Genomic_DNA"/>
</dbReference>
<dbReference type="PANTHER" id="PTHR33295">
    <property type="entry name" value="ATPASE"/>
    <property type="match status" value="1"/>
</dbReference>
<organism evidence="3 4">
    <name type="scientific">Candidatus Aphodenecus pullistercoris</name>
    <dbReference type="NCBI Taxonomy" id="2840669"/>
    <lineage>
        <taxon>Bacteria</taxon>
        <taxon>Pseudomonadati</taxon>
        <taxon>Spirochaetota</taxon>
        <taxon>Spirochaetia</taxon>
        <taxon>Spirochaetales</taxon>
        <taxon>Candidatus Aphodenecus</taxon>
    </lineage>
</organism>
<protein>
    <submittedName>
        <fullName evidence="3">ATP-binding protein</fullName>
    </submittedName>
</protein>
<feature type="domain" description="DUF4143" evidence="2">
    <location>
        <begin position="231"/>
        <end position="391"/>
    </location>
</feature>
<dbReference type="GO" id="GO:0005524">
    <property type="term" value="F:ATP binding"/>
    <property type="evidence" value="ECO:0007669"/>
    <property type="project" value="UniProtKB-KW"/>
</dbReference>
<evidence type="ECO:0000259" key="2">
    <source>
        <dbReference type="Pfam" id="PF13635"/>
    </source>
</evidence>
<feature type="domain" description="AAA" evidence="1">
    <location>
        <begin position="23"/>
        <end position="156"/>
    </location>
</feature>
<dbReference type="InterPro" id="IPR041682">
    <property type="entry name" value="AAA_14"/>
</dbReference>
<evidence type="ECO:0000259" key="1">
    <source>
        <dbReference type="Pfam" id="PF13173"/>
    </source>
</evidence>
<dbReference type="Pfam" id="PF13635">
    <property type="entry name" value="DUF4143"/>
    <property type="match status" value="1"/>
</dbReference>
<accession>A0A9D9EB15</accession>
<gene>
    <name evidence="3" type="ORF">IAC42_06500</name>
</gene>
<keyword evidence="3" id="KW-0067">ATP-binding</keyword>
<dbReference type="PANTHER" id="PTHR33295:SF7">
    <property type="entry name" value="ATPASE"/>
    <property type="match status" value="1"/>
</dbReference>
<dbReference type="InterPro" id="IPR025420">
    <property type="entry name" value="DUF4143"/>
</dbReference>
<dbReference type="Proteomes" id="UP000823633">
    <property type="component" value="Unassembled WGS sequence"/>
</dbReference>
<dbReference type="Gene3D" id="3.40.50.300">
    <property type="entry name" value="P-loop containing nucleotide triphosphate hydrolases"/>
    <property type="match status" value="1"/>
</dbReference>
<evidence type="ECO:0000313" key="3">
    <source>
        <dbReference type="EMBL" id="MBO8443393.1"/>
    </source>
</evidence>
<dbReference type="AlphaFoldDB" id="A0A9D9EB15"/>
<dbReference type="Pfam" id="PF13173">
    <property type="entry name" value="AAA_14"/>
    <property type="match status" value="1"/>
</dbReference>
<comment type="caution">
    <text evidence="3">The sequence shown here is derived from an EMBL/GenBank/DDBJ whole genome shotgun (WGS) entry which is preliminary data.</text>
</comment>
<proteinExistence type="predicted"/>